<evidence type="ECO:0000259" key="7">
    <source>
        <dbReference type="PROSITE" id="PS50850"/>
    </source>
</evidence>
<name>A0AAV9MT74_9EURO</name>
<keyword evidence="9" id="KW-1185">Reference proteome</keyword>
<dbReference type="EMBL" id="JAVRRD010000046">
    <property type="protein sequence ID" value="KAK5044589.1"/>
    <property type="molecule type" value="Genomic_DNA"/>
</dbReference>
<dbReference type="Gene3D" id="1.20.1250.20">
    <property type="entry name" value="MFS general substrate transporter like domains"/>
    <property type="match status" value="1"/>
</dbReference>
<dbReference type="PROSITE" id="PS50850">
    <property type="entry name" value="MFS"/>
    <property type="match status" value="1"/>
</dbReference>
<dbReference type="GO" id="GO:0005886">
    <property type="term" value="C:plasma membrane"/>
    <property type="evidence" value="ECO:0007669"/>
    <property type="project" value="TreeGrafter"/>
</dbReference>
<feature type="transmembrane region" description="Helical" evidence="6">
    <location>
        <begin position="476"/>
        <end position="497"/>
    </location>
</feature>
<evidence type="ECO:0000313" key="8">
    <source>
        <dbReference type="EMBL" id="KAK5044589.1"/>
    </source>
</evidence>
<dbReference type="Proteomes" id="UP001358417">
    <property type="component" value="Unassembled WGS sequence"/>
</dbReference>
<dbReference type="RefSeq" id="XP_064700245.1">
    <property type="nucleotide sequence ID" value="XM_064854138.1"/>
</dbReference>
<protein>
    <recommendedName>
        <fullName evidence="7">Major facilitator superfamily (MFS) profile domain-containing protein</fullName>
    </recommendedName>
</protein>
<dbReference type="GO" id="GO:0022857">
    <property type="term" value="F:transmembrane transporter activity"/>
    <property type="evidence" value="ECO:0007669"/>
    <property type="project" value="InterPro"/>
</dbReference>
<evidence type="ECO:0000256" key="6">
    <source>
        <dbReference type="SAM" id="Phobius"/>
    </source>
</evidence>
<dbReference type="InterPro" id="IPR020846">
    <property type="entry name" value="MFS_dom"/>
</dbReference>
<feature type="transmembrane region" description="Helical" evidence="6">
    <location>
        <begin position="380"/>
        <end position="403"/>
    </location>
</feature>
<evidence type="ECO:0000256" key="5">
    <source>
        <dbReference type="SAM" id="MobiDB-lite"/>
    </source>
</evidence>
<organism evidence="8 9">
    <name type="scientific">Exophiala bonariae</name>
    <dbReference type="NCBI Taxonomy" id="1690606"/>
    <lineage>
        <taxon>Eukaryota</taxon>
        <taxon>Fungi</taxon>
        <taxon>Dikarya</taxon>
        <taxon>Ascomycota</taxon>
        <taxon>Pezizomycotina</taxon>
        <taxon>Eurotiomycetes</taxon>
        <taxon>Chaetothyriomycetidae</taxon>
        <taxon>Chaetothyriales</taxon>
        <taxon>Herpotrichiellaceae</taxon>
        <taxon>Exophiala</taxon>
    </lineage>
</organism>
<feature type="transmembrane region" description="Helical" evidence="6">
    <location>
        <begin position="444"/>
        <end position="464"/>
    </location>
</feature>
<dbReference type="SUPFAM" id="SSF103473">
    <property type="entry name" value="MFS general substrate transporter"/>
    <property type="match status" value="1"/>
</dbReference>
<evidence type="ECO:0000256" key="4">
    <source>
        <dbReference type="ARBA" id="ARBA00023136"/>
    </source>
</evidence>
<feature type="transmembrane region" description="Helical" evidence="6">
    <location>
        <begin position="296"/>
        <end position="318"/>
    </location>
</feature>
<evidence type="ECO:0000256" key="2">
    <source>
        <dbReference type="ARBA" id="ARBA00022692"/>
    </source>
</evidence>
<dbReference type="PANTHER" id="PTHR23502">
    <property type="entry name" value="MAJOR FACILITATOR SUPERFAMILY"/>
    <property type="match status" value="1"/>
</dbReference>
<feature type="transmembrane region" description="Helical" evidence="6">
    <location>
        <begin position="338"/>
        <end position="359"/>
    </location>
</feature>
<keyword evidence="4 6" id="KW-0472">Membrane</keyword>
<evidence type="ECO:0000313" key="9">
    <source>
        <dbReference type="Proteomes" id="UP001358417"/>
    </source>
</evidence>
<feature type="transmembrane region" description="Helical" evidence="6">
    <location>
        <begin position="232"/>
        <end position="253"/>
    </location>
</feature>
<dbReference type="AlphaFoldDB" id="A0AAV9MT74"/>
<dbReference type="InterPro" id="IPR036259">
    <property type="entry name" value="MFS_trans_sf"/>
</dbReference>
<proteinExistence type="predicted"/>
<feature type="region of interest" description="Disordered" evidence="5">
    <location>
        <begin position="1"/>
        <end position="25"/>
    </location>
</feature>
<keyword evidence="2 6" id="KW-0812">Transmembrane</keyword>
<evidence type="ECO:0000256" key="3">
    <source>
        <dbReference type="ARBA" id="ARBA00022989"/>
    </source>
</evidence>
<feature type="domain" description="Major facilitator superfamily (MFS) profile" evidence="7">
    <location>
        <begin position="74"/>
        <end position="501"/>
    </location>
</feature>
<comment type="caution">
    <text evidence="8">The sequence shown here is derived from an EMBL/GenBank/DDBJ whole genome shotgun (WGS) entry which is preliminary data.</text>
</comment>
<feature type="transmembrane region" description="Helical" evidence="6">
    <location>
        <begin position="72"/>
        <end position="96"/>
    </location>
</feature>
<feature type="transmembrane region" description="Helical" evidence="6">
    <location>
        <begin position="116"/>
        <end position="136"/>
    </location>
</feature>
<feature type="transmembrane region" description="Helical" evidence="6">
    <location>
        <begin position="409"/>
        <end position="432"/>
    </location>
</feature>
<accession>A0AAV9MT74</accession>
<comment type="subcellular location">
    <subcellularLocation>
        <location evidence="1">Membrane</location>
        <topology evidence="1">Multi-pass membrane protein</topology>
    </subcellularLocation>
</comment>
<reference evidence="8 9" key="1">
    <citation type="submission" date="2023-08" db="EMBL/GenBank/DDBJ databases">
        <title>Black Yeasts Isolated from many extreme environments.</title>
        <authorList>
            <person name="Coleine C."/>
            <person name="Stajich J.E."/>
            <person name="Selbmann L."/>
        </authorList>
    </citation>
    <scope>NUCLEOTIDE SEQUENCE [LARGE SCALE GENOMIC DNA]</scope>
    <source>
        <strain evidence="8 9">CCFEE 5792</strain>
    </source>
</reference>
<sequence length="515" mass="56893">MDSGRGKAEVAHAEEGERSSRDDVDEALKEAQIGFEAIPRSDLKLDKRGLPLVPQPTDRKDDPLNWSAGLKLFVLLQVSLLAFLGPMAGAIVNPAFIPLSKQFNITVVQASYELTVYIVFAGIGPLLTVPLSNLYGRRPVYIVGNLVAGITNIAAGKCTTWTGILVTRVFNGIGAGSPAAIGAATICDMYFLHERGFYMGIFTFFLTNGPHAASLFGGFIAQRLGWRQCFLIPGYIQLGVLVFNLFCLPETIFSRRSVAGLKERSFMDLLLFKNSGLQGRRLRAADFIKPFYMFKYLAILIPGFWYMTAFGFGSVLFAATGSKLFHGIYGFDVAQTGLMLSIPLLIGCLLGEMCAGWLTDHMVYRYAKSHGGRREPEPRINAIPLAILCPVGIIIDGVCLSHHKTVPWIGAAFGMGIANFGLQVATTITYSYCTDCYKPQSSEISSILNLFRSIFSMTISFYAIPLGEKIDYQYAWLIFAMINVVFLIPMVMLRFYGVGWRNSVWQKPPTFHDDL</sequence>
<evidence type="ECO:0000256" key="1">
    <source>
        <dbReference type="ARBA" id="ARBA00004141"/>
    </source>
</evidence>
<dbReference type="PANTHER" id="PTHR23502:SF181">
    <property type="entry name" value="MAJOR FACILITATOR SUPERFAMILY (MFS) PROFILE DOMAIN-CONTAINING PROTEIN"/>
    <property type="match status" value="1"/>
</dbReference>
<feature type="transmembrane region" description="Helical" evidence="6">
    <location>
        <begin position="197"/>
        <end position="220"/>
    </location>
</feature>
<dbReference type="Pfam" id="PF07690">
    <property type="entry name" value="MFS_1"/>
    <property type="match status" value="1"/>
</dbReference>
<gene>
    <name evidence="8" type="ORF">LTR84_010603</name>
</gene>
<dbReference type="GeneID" id="89978759"/>
<dbReference type="InterPro" id="IPR011701">
    <property type="entry name" value="MFS"/>
</dbReference>
<keyword evidence="3 6" id="KW-1133">Transmembrane helix</keyword>